<keyword evidence="2" id="KW-1185">Reference proteome</keyword>
<dbReference type="Proteomes" id="UP000628017">
    <property type="component" value="Unassembled WGS sequence"/>
</dbReference>
<dbReference type="EMBL" id="BMKA01000007">
    <property type="protein sequence ID" value="GGA30468.1"/>
    <property type="molecule type" value="Genomic_DNA"/>
</dbReference>
<evidence type="ECO:0000313" key="2">
    <source>
        <dbReference type="Proteomes" id="UP000628017"/>
    </source>
</evidence>
<organism evidence="1 2">
    <name type="scientific">Neptunicoccus cionae</name>
    <dbReference type="NCBI Taxonomy" id="2035344"/>
    <lineage>
        <taxon>Bacteria</taxon>
        <taxon>Pseudomonadati</taxon>
        <taxon>Pseudomonadota</taxon>
        <taxon>Alphaproteobacteria</taxon>
        <taxon>Rhodobacterales</taxon>
        <taxon>Paracoccaceae</taxon>
        <taxon>Neptunicoccus</taxon>
    </lineage>
</organism>
<name>A0A916VTA4_9RHOB</name>
<protein>
    <submittedName>
        <fullName evidence="1">Uncharacterized protein</fullName>
    </submittedName>
</protein>
<sequence length="78" mass="8761">MEAVARIAAKVIVVLRIGITPVRFRRETRIALSTDKDEIRGWFIPTLNSGWQKTAKTDWQYLAVGGNPPNDIVAKPRS</sequence>
<reference evidence="1" key="2">
    <citation type="submission" date="2020-09" db="EMBL/GenBank/DDBJ databases">
        <authorList>
            <person name="Sun Q."/>
            <person name="Zhou Y."/>
        </authorList>
    </citation>
    <scope>NUCLEOTIDE SEQUENCE</scope>
    <source>
        <strain evidence="1">CGMCC 1.15880</strain>
    </source>
</reference>
<proteinExistence type="predicted"/>
<gene>
    <name evidence="1" type="ORF">GCM10011498_34560</name>
</gene>
<dbReference type="AlphaFoldDB" id="A0A916VTA4"/>
<accession>A0A916VTA4</accession>
<evidence type="ECO:0000313" key="1">
    <source>
        <dbReference type="EMBL" id="GGA30468.1"/>
    </source>
</evidence>
<reference evidence="1" key="1">
    <citation type="journal article" date="2014" name="Int. J. Syst. Evol. Microbiol.">
        <title>Complete genome sequence of Corynebacterium casei LMG S-19264T (=DSM 44701T), isolated from a smear-ripened cheese.</title>
        <authorList>
            <consortium name="US DOE Joint Genome Institute (JGI-PGF)"/>
            <person name="Walter F."/>
            <person name="Albersmeier A."/>
            <person name="Kalinowski J."/>
            <person name="Ruckert C."/>
        </authorList>
    </citation>
    <scope>NUCLEOTIDE SEQUENCE</scope>
    <source>
        <strain evidence="1">CGMCC 1.15880</strain>
    </source>
</reference>
<comment type="caution">
    <text evidence="1">The sequence shown here is derived from an EMBL/GenBank/DDBJ whole genome shotgun (WGS) entry which is preliminary data.</text>
</comment>